<sequence>MNQTSSEKSKERNLAIWLHRSGSMNFFKQTKRIVFILMGILGLYGLLLLWIALSGPNGGIFTNPPKFVVMPFFLFYLLFSQLQGLFRAPGYQDVMRGDCYFLACDIAAGIVALIGWLAGMYVLALLIDKVWRRLRTK</sequence>
<feature type="transmembrane region" description="Helical" evidence="1">
    <location>
        <begin position="33"/>
        <end position="55"/>
    </location>
</feature>
<dbReference type="EMBL" id="MHTV01000002">
    <property type="protein sequence ID" value="OHA67855.1"/>
    <property type="molecule type" value="Genomic_DNA"/>
</dbReference>
<evidence type="ECO:0000313" key="3">
    <source>
        <dbReference type="Proteomes" id="UP000178092"/>
    </source>
</evidence>
<name>A0A1G2R4S6_9BACT</name>
<gene>
    <name evidence="2" type="ORF">A3C04_02880</name>
</gene>
<keyword evidence="1" id="KW-0812">Transmembrane</keyword>
<feature type="transmembrane region" description="Helical" evidence="1">
    <location>
        <begin position="106"/>
        <end position="127"/>
    </location>
</feature>
<proteinExistence type="predicted"/>
<dbReference type="AlphaFoldDB" id="A0A1G2R4S6"/>
<reference evidence="2 3" key="1">
    <citation type="journal article" date="2016" name="Nat. Commun.">
        <title>Thousands of microbial genomes shed light on interconnected biogeochemical processes in an aquifer system.</title>
        <authorList>
            <person name="Anantharaman K."/>
            <person name="Brown C.T."/>
            <person name="Hug L.A."/>
            <person name="Sharon I."/>
            <person name="Castelle C.J."/>
            <person name="Probst A.J."/>
            <person name="Thomas B.C."/>
            <person name="Singh A."/>
            <person name="Wilkins M.J."/>
            <person name="Karaoz U."/>
            <person name="Brodie E.L."/>
            <person name="Williams K.H."/>
            <person name="Hubbard S.S."/>
            <person name="Banfield J.F."/>
        </authorList>
    </citation>
    <scope>NUCLEOTIDE SEQUENCE [LARGE SCALE GENOMIC DNA]</scope>
</reference>
<accession>A0A1G2R4S6</accession>
<keyword evidence="1" id="KW-1133">Transmembrane helix</keyword>
<protein>
    <submittedName>
        <fullName evidence="2">Uncharacterized protein</fullName>
    </submittedName>
</protein>
<evidence type="ECO:0000256" key="1">
    <source>
        <dbReference type="SAM" id="Phobius"/>
    </source>
</evidence>
<comment type="caution">
    <text evidence="2">The sequence shown here is derived from an EMBL/GenBank/DDBJ whole genome shotgun (WGS) entry which is preliminary data.</text>
</comment>
<organism evidence="2 3">
    <name type="scientific">Candidatus Wildermuthbacteria bacterium RIFCSPHIGHO2_02_FULL_45_25</name>
    <dbReference type="NCBI Taxonomy" id="1802450"/>
    <lineage>
        <taxon>Bacteria</taxon>
        <taxon>Candidatus Wildermuthiibacteriota</taxon>
    </lineage>
</organism>
<evidence type="ECO:0000313" key="2">
    <source>
        <dbReference type="EMBL" id="OHA67855.1"/>
    </source>
</evidence>
<keyword evidence="1" id="KW-0472">Membrane</keyword>
<feature type="transmembrane region" description="Helical" evidence="1">
    <location>
        <begin position="67"/>
        <end position="86"/>
    </location>
</feature>
<dbReference type="Proteomes" id="UP000178092">
    <property type="component" value="Unassembled WGS sequence"/>
</dbReference>